<dbReference type="Pfam" id="PF02585">
    <property type="entry name" value="PIG-L"/>
    <property type="match status" value="1"/>
</dbReference>
<accession>A0ABU9K3W7</accession>
<dbReference type="Gene3D" id="3.40.50.10320">
    <property type="entry name" value="LmbE-like"/>
    <property type="match status" value="1"/>
</dbReference>
<gene>
    <name evidence="2" type="ORF">AAEO50_00455</name>
</gene>
<dbReference type="InterPro" id="IPR003737">
    <property type="entry name" value="GlcNAc_PI_deacetylase-related"/>
</dbReference>
<dbReference type="Gene3D" id="3.40.50.12090">
    <property type="match status" value="2"/>
</dbReference>
<dbReference type="PANTHER" id="PTHR30032:SF8">
    <property type="entry name" value="GERMINATION-SPECIFIC N-ACETYLMURAMOYL-L-ALANINE AMIDASE"/>
    <property type="match status" value="1"/>
</dbReference>
<dbReference type="InterPro" id="IPR051922">
    <property type="entry name" value="Bact_Sporulation_Assoc"/>
</dbReference>
<dbReference type="PANTHER" id="PTHR30032">
    <property type="entry name" value="N-ACETYLMURAMOYL-L-ALANINE AMIDASE-RELATED"/>
    <property type="match status" value="1"/>
</dbReference>
<dbReference type="Pfam" id="PF04122">
    <property type="entry name" value="CW_binding_2"/>
    <property type="match status" value="3"/>
</dbReference>
<evidence type="ECO:0000313" key="2">
    <source>
        <dbReference type="EMBL" id="MEL3970739.1"/>
    </source>
</evidence>
<sequence length="575" mass="64230">MKKWLIIVVLSASFFGTGSKGVKAEEFNYERIGGLNRFEVAVNTSKIYWPKSSEVVVLSNYNAFADALAAGPLAYKHNAPVLLTHPDKLTSTTKEELTRLSPSKVIIAGGKGSVSEQIENELVRMGISVTRYGGRDRYEVAVNIAKEFSDPQSAILTNSQAFADALSISPYASRNGLPILLTRPNTLGEETKNYIVKNNIHHTYVIGGTGSISNAVQKDLPSPTRIGGKDRYEVASKIFEQFNFDKSAAFIATGLTFADALTGSVPAAKENTAILLTKPNSLPESSLAAITRNSVSSFLLLGGQGSVGEEIEYQLFHRNSSTVPVVYFVPHADDEVLSYAVDIRNMIREGKPTYLVLMSQGEDSSARSIQNGFYDGEFILSSMQGMRTYCHWHKRYHDPIEENYLHGHLDVETFGELREEDFFRATSALGVPEENIFSHALSKNEFTSENLEGIIKEYIGKYPRADFKTMSKFDAHSQHALIGRTLEEMEQKNELYPFQTSYFVSMYTDRFSSINIPFEKVKVILSNPLDEPYIKKGINEYKLFEPENGLYGNGYHSVMSQFNALENQMFTKIHK</sequence>
<comment type="cofactor">
    <cofactor evidence="1">
        <name>Zn(2+)</name>
        <dbReference type="ChEBI" id="CHEBI:29105"/>
    </cofactor>
</comment>
<comment type="caution">
    <text evidence="2">The sequence shown here is derived from an EMBL/GenBank/DDBJ whole genome shotgun (WGS) entry which is preliminary data.</text>
</comment>
<dbReference type="RefSeq" id="WP_341979258.1">
    <property type="nucleotide sequence ID" value="NZ_JBBYAF010000001.1"/>
</dbReference>
<proteinExistence type="predicted"/>
<protein>
    <submittedName>
        <fullName evidence="2">Cell wall-binding repeat-containing protein</fullName>
    </submittedName>
</protein>
<dbReference type="EMBL" id="JBBYAF010000001">
    <property type="protein sequence ID" value="MEL3970739.1"/>
    <property type="molecule type" value="Genomic_DNA"/>
</dbReference>
<dbReference type="Proteomes" id="UP001389717">
    <property type="component" value="Unassembled WGS sequence"/>
</dbReference>
<evidence type="ECO:0000256" key="1">
    <source>
        <dbReference type="ARBA" id="ARBA00001947"/>
    </source>
</evidence>
<keyword evidence="3" id="KW-1185">Reference proteome</keyword>
<dbReference type="InterPro" id="IPR024078">
    <property type="entry name" value="LmbE-like_dom_sf"/>
</dbReference>
<name>A0ABU9K3W7_9BACI</name>
<evidence type="ECO:0000313" key="3">
    <source>
        <dbReference type="Proteomes" id="UP001389717"/>
    </source>
</evidence>
<reference evidence="2 3" key="1">
    <citation type="submission" date="2024-04" db="EMBL/GenBank/DDBJ databases">
        <title>Bacillus oryzaecorticis sp. nov., a moderately halophilic bacterium isolated from rice husks.</title>
        <authorList>
            <person name="Zhu H.-S."/>
        </authorList>
    </citation>
    <scope>NUCLEOTIDE SEQUENCE [LARGE SCALE GENOMIC DNA]</scope>
    <source>
        <strain evidence="2 3">ZC255</strain>
    </source>
</reference>
<organism evidence="2 3">
    <name type="scientific">Rossellomorea oryzaecorticis</name>
    <dbReference type="NCBI Taxonomy" id="1396505"/>
    <lineage>
        <taxon>Bacteria</taxon>
        <taxon>Bacillati</taxon>
        <taxon>Bacillota</taxon>
        <taxon>Bacilli</taxon>
        <taxon>Bacillales</taxon>
        <taxon>Bacillaceae</taxon>
        <taxon>Rossellomorea</taxon>
    </lineage>
</organism>
<dbReference type="InterPro" id="IPR007253">
    <property type="entry name" value="Cell_wall-bd_2"/>
</dbReference>
<dbReference type="SUPFAM" id="SSF102588">
    <property type="entry name" value="LmbE-like"/>
    <property type="match status" value="1"/>
</dbReference>